<name>A0A3B9QU78_9CORY</name>
<evidence type="ECO:0000313" key="1">
    <source>
        <dbReference type="EMBL" id="HAF72539.1"/>
    </source>
</evidence>
<dbReference type="EMBL" id="DMDD01000139">
    <property type="protein sequence ID" value="HAF72539.1"/>
    <property type="molecule type" value="Genomic_DNA"/>
</dbReference>
<dbReference type="Proteomes" id="UP000260925">
    <property type="component" value="Unassembled WGS sequence"/>
</dbReference>
<accession>A0A3B9QU78</accession>
<protein>
    <submittedName>
        <fullName evidence="1">Uncharacterized protein</fullName>
    </submittedName>
</protein>
<gene>
    <name evidence="1" type="ORF">DCL06_06290</name>
</gene>
<sequence>MPTKNFSLSSPPPTDDQVLAAFREHIDERAAAGNMLALAVSDLDFTGGIVTVTLDPMDRAGTQHWALLDESTPDPAGVFGVPVAFTNDEGHWLRRRVERVVVADVDRRVLSQATAGELLWKNLIEVWGTSR</sequence>
<dbReference type="AlphaFoldDB" id="A0A3B9QU78"/>
<organism evidence="1 2">
    <name type="scientific">Corynebacterium variabile</name>
    <dbReference type="NCBI Taxonomy" id="1727"/>
    <lineage>
        <taxon>Bacteria</taxon>
        <taxon>Bacillati</taxon>
        <taxon>Actinomycetota</taxon>
        <taxon>Actinomycetes</taxon>
        <taxon>Mycobacteriales</taxon>
        <taxon>Corynebacteriaceae</taxon>
        <taxon>Corynebacterium</taxon>
    </lineage>
</organism>
<reference evidence="1 2" key="1">
    <citation type="journal article" date="2018" name="Nat. Biotechnol.">
        <title>A standardized bacterial taxonomy based on genome phylogeny substantially revises the tree of life.</title>
        <authorList>
            <person name="Parks D.H."/>
            <person name="Chuvochina M."/>
            <person name="Waite D.W."/>
            <person name="Rinke C."/>
            <person name="Skarshewski A."/>
            <person name="Chaumeil P.A."/>
            <person name="Hugenholtz P."/>
        </authorList>
    </citation>
    <scope>NUCLEOTIDE SEQUENCE [LARGE SCALE GENOMIC DNA]</scope>
    <source>
        <strain evidence="1">UBA9851</strain>
    </source>
</reference>
<comment type="caution">
    <text evidence="1">The sequence shown here is derived from an EMBL/GenBank/DDBJ whole genome shotgun (WGS) entry which is preliminary data.</text>
</comment>
<proteinExistence type="predicted"/>
<evidence type="ECO:0000313" key="2">
    <source>
        <dbReference type="Proteomes" id="UP000260925"/>
    </source>
</evidence>